<dbReference type="SUPFAM" id="SSF49464">
    <property type="entry name" value="Carboxypeptidase regulatory domain-like"/>
    <property type="match status" value="1"/>
</dbReference>
<sequence>MLEFYSNKGRRISKLLFASSLPLMLMQAPSVYSKSSNVMEIAVESRQNEKTISGSVKDSNGEPLPGVNVIVKGTSNGTITDFDGNFRVDLSSEDAILVFSFVGYKSQEIIIGSKSIVNVVLESDYTQLNEIVVVGYGVQKKSDVTSSVVSVDAEEMKKVSVPNAASMLQGRASGVIVTTSGEPGAAPNVTIRGMSSLGGGSPLYVVDGVPTNSYYLDPSNIESMEILKDAAAASIYGTRAASGVILITTKRGAKNQGMKVDFDASFGIQNPTNLQEMANSSEYLAFDKVLHENAGQTTDLDLEGQDIPDTDWQKEIQNKNAFQQKYNLGLHGGGENSSYNLSVGYFDQEGMIKGTGIQRYSFRLNTDFEKGKFRFSPNVSYTKQKDQYETTSFTDAQRMLPIVPVYDESKSSGYGYGYLDGRNPVGDIDLKTSDGETDYANINLKVDYQVIEDLKFTVRGGMEKTDYFGYYRHAPHQISLQQGTDDAVHKLEDNNSKRLNLVGEAFATYNKSLDKHRFSLMAGTSTEDRWYRNSYVTIVGRDQDGNSAGFPNENGSTIDAGQGGTYKAEGYEERIRYVSFFSRINYAFDDKYMVQASLRQDASSKFGSKNRWGTFPSVSLGWNLHKESFLENVELISQLKLRGGYGVLGNDRSLGAYSKTARFYSGGYQTAYPIGVDERIVTPVYSKDLQNDELRWEQTIDMNIGFDFGLFNDKLTGSIEYFDKETEDILMRTLVSPSSGKDDPYTNLGSMKNSGFDMSLTYRDRINDFSYSVTGTLSTLKNEITKLNSADEKIYGYDIAYRGSVTRTSVGEPISAFYLLQADGIFQNMDEIYAHTSTVNGEAVIVQPNAKPGDVRYKDINGDGVLNDEDNMYSGKYLPDLTYSFNVNLGYKNFDLSMFFQGVAGNQIYNVQKLYTEGVGMTTRQAVSQEAATNYWSESNTNTNIPRPALNAVDNARHSTRFLEDGDYLRLKNIQIGYVLPKAILEKINIERLRVFVSADNLFTITKYTGMDPEINSRITNTSTDRLNAYTLGVGYPGYPMGKTFLMGVQLNF</sequence>
<dbReference type="InterPro" id="IPR023996">
    <property type="entry name" value="TonB-dep_OMP_SusC/RagA"/>
</dbReference>
<dbReference type="Gene3D" id="2.60.40.1120">
    <property type="entry name" value="Carboxypeptidase-like, regulatory domain"/>
    <property type="match status" value="1"/>
</dbReference>
<dbReference type="NCBIfam" id="TIGR04056">
    <property type="entry name" value="OMP_RagA_SusC"/>
    <property type="match status" value="1"/>
</dbReference>
<dbReference type="Gene3D" id="2.170.130.10">
    <property type="entry name" value="TonB-dependent receptor, plug domain"/>
    <property type="match status" value="1"/>
</dbReference>
<dbReference type="InterPro" id="IPR036942">
    <property type="entry name" value="Beta-barrel_TonB_sf"/>
</dbReference>
<keyword evidence="2 7" id="KW-0813">Transport</keyword>
<comment type="caution">
    <text evidence="9">The sequence shown here is derived from an EMBL/GenBank/DDBJ whole genome shotgun (WGS) entry which is preliminary data.</text>
</comment>
<evidence type="ECO:0000256" key="2">
    <source>
        <dbReference type="ARBA" id="ARBA00022448"/>
    </source>
</evidence>
<keyword evidence="4 7" id="KW-0812">Transmembrane</keyword>
<dbReference type="NCBIfam" id="TIGR04057">
    <property type="entry name" value="SusC_RagA_signa"/>
    <property type="match status" value="1"/>
</dbReference>
<keyword evidence="10" id="KW-1185">Reference proteome</keyword>
<evidence type="ECO:0000256" key="7">
    <source>
        <dbReference type="PROSITE-ProRule" id="PRU01360"/>
    </source>
</evidence>
<dbReference type="InterPro" id="IPR012910">
    <property type="entry name" value="Plug_dom"/>
</dbReference>
<dbReference type="FunFam" id="2.60.40.1120:FF:000003">
    <property type="entry name" value="Outer membrane protein Omp121"/>
    <property type="match status" value="1"/>
</dbReference>
<dbReference type="Pfam" id="PF13715">
    <property type="entry name" value="CarbopepD_reg_2"/>
    <property type="match status" value="1"/>
</dbReference>
<dbReference type="InterPro" id="IPR039426">
    <property type="entry name" value="TonB-dep_rcpt-like"/>
</dbReference>
<evidence type="ECO:0000256" key="5">
    <source>
        <dbReference type="ARBA" id="ARBA00023136"/>
    </source>
</evidence>
<name>A0AAE4BRS5_9BACT</name>
<dbReference type="Gene3D" id="2.40.170.20">
    <property type="entry name" value="TonB-dependent receptor, beta-barrel domain"/>
    <property type="match status" value="1"/>
</dbReference>
<dbReference type="AlphaFoldDB" id="A0AAE4BRS5"/>
<dbReference type="InterPro" id="IPR008969">
    <property type="entry name" value="CarboxyPept-like_regulatory"/>
</dbReference>
<dbReference type="PROSITE" id="PS52016">
    <property type="entry name" value="TONB_DEPENDENT_REC_3"/>
    <property type="match status" value="1"/>
</dbReference>
<organism evidence="9 10">
    <name type="scientific">Aureibacter tunicatorum</name>
    <dbReference type="NCBI Taxonomy" id="866807"/>
    <lineage>
        <taxon>Bacteria</taxon>
        <taxon>Pseudomonadati</taxon>
        <taxon>Bacteroidota</taxon>
        <taxon>Cytophagia</taxon>
        <taxon>Cytophagales</taxon>
        <taxon>Persicobacteraceae</taxon>
        <taxon>Aureibacter</taxon>
    </lineage>
</organism>
<keyword evidence="3 7" id="KW-1134">Transmembrane beta strand</keyword>
<evidence type="ECO:0000313" key="9">
    <source>
        <dbReference type="EMBL" id="MDR6237537.1"/>
    </source>
</evidence>
<evidence type="ECO:0000256" key="1">
    <source>
        <dbReference type="ARBA" id="ARBA00004571"/>
    </source>
</evidence>
<evidence type="ECO:0000259" key="8">
    <source>
        <dbReference type="Pfam" id="PF07715"/>
    </source>
</evidence>
<dbReference type="Pfam" id="PF07715">
    <property type="entry name" value="Plug"/>
    <property type="match status" value="1"/>
</dbReference>
<keyword evidence="6 7" id="KW-0998">Cell outer membrane</keyword>
<evidence type="ECO:0000256" key="6">
    <source>
        <dbReference type="ARBA" id="ARBA00023237"/>
    </source>
</evidence>
<proteinExistence type="inferred from homology"/>
<dbReference type="SUPFAM" id="SSF56935">
    <property type="entry name" value="Porins"/>
    <property type="match status" value="1"/>
</dbReference>
<evidence type="ECO:0000256" key="4">
    <source>
        <dbReference type="ARBA" id="ARBA00022692"/>
    </source>
</evidence>
<accession>A0AAE4BRS5</accession>
<comment type="similarity">
    <text evidence="7">Belongs to the TonB-dependent receptor family.</text>
</comment>
<feature type="domain" description="TonB-dependent receptor plug" evidence="8">
    <location>
        <begin position="141"/>
        <end position="244"/>
    </location>
</feature>
<evidence type="ECO:0000256" key="3">
    <source>
        <dbReference type="ARBA" id="ARBA00022452"/>
    </source>
</evidence>
<dbReference type="Proteomes" id="UP001185092">
    <property type="component" value="Unassembled WGS sequence"/>
</dbReference>
<dbReference type="RefSeq" id="WP_309937004.1">
    <property type="nucleotide sequence ID" value="NZ_AP025305.1"/>
</dbReference>
<protein>
    <submittedName>
        <fullName evidence="9">TonB-linked SusC/RagA family outer membrane protein</fullName>
    </submittedName>
</protein>
<dbReference type="GO" id="GO:0009279">
    <property type="term" value="C:cell outer membrane"/>
    <property type="evidence" value="ECO:0007669"/>
    <property type="project" value="UniProtKB-SubCell"/>
</dbReference>
<gene>
    <name evidence="9" type="ORF">HNQ88_000513</name>
</gene>
<keyword evidence="5 7" id="KW-0472">Membrane</keyword>
<dbReference type="InterPro" id="IPR037066">
    <property type="entry name" value="Plug_dom_sf"/>
</dbReference>
<evidence type="ECO:0000313" key="10">
    <source>
        <dbReference type="Proteomes" id="UP001185092"/>
    </source>
</evidence>
<reference evidence="9" key="1">
    <citation type="submission" date="2023-07" db="EMBL/GenBank/DDBJ databases">
        <title>Genomic Encyclopedia of Type Strains, Phase IV (KMG-IV): sequencing the most valuable type-strain genomes for metagenomic binning, comparative biology and taxonomic classification.</title>
        <authorList>
            <person name="Goeker M."/>
        </authorList>
    </citation>
    <scope>NUCLEOTIDE SEQUENCE</scope>
    <source>
        <strain evidence="9">DSM 26174</strain>
    </source>
</reference>
<comment type="subcellular location">
    <subcellularLocation>
        <location evidence="1 7">Cell outer membrane</location>
        <topology evidence="1 7">Multi-pass membrane protein</topology>
    </subcellularLocation>
</comment>
<dbReference type="EMBL" id="JAVDQD010000001">
    <property type="protein sequence ID" value="MDR6237537.1"/>
    <property type="molecule type" value="Genomic_DNA"/>
</dbReference>
<dbReference type="InterPro" id="IPR023997">
    <property type="entry name" value="TonB-dep_OMP_SusC/RagA_CS"/>
</dbReference>